<evidence type="ECO:0000256" key="4">
    <source>
        <dbReference type="ARBA" id="ARBA00022833"/>
    </source>
</evidence>
<proteinExistence type="inferred from homology"/>
<dbReference type="Pfam" id="PF00383">
    <property type="entry name" value="dCMP_cyt_deam_1"/>
    <property type="match status" value="1"/>
</dbReference>
<keyword evidence="2" id="KW-0479">Metal-binding</keyword>
<dbReference type="GO" id="GO:0004132">
    <property type="term" value="F:dCMP deaminase activity"/>
    <property type="evidence" value="ECO:0007669"/>
    <property type="project" value="TreeGrafter"/>
</dbReference>
<evidence type="ECO:0000313" key="6">
    <source>
        <dbReference type="EMBL" id="ADD95862.1"/>
    </source>
</evidence>
<dbReference type="Gene3D" id="3.40.140.10">
    <property type="entry name" value="Cytidine Deaminase, domain 2"/>
    <property type="match status" value="1"/>
</dbReference>
<dbReference type="PANTHER" id="PTHR11086">
    <property type="entry name" value="DEOXYCYTIDYLATE DEAMINASE-RELATED"/>
    <property type="match status" value="1"/>
</dbReference>
<dbReference type="PROSITE" id="PS51747">
    <property type="entry name" value="CYT_DCMP_DEAMINASES_2"/>
    <property type="match status" value="1"/>
</dbReference>
<dbReference type="InterPro" id="IPR016192">
    <property type="entry name" value="APOBEC/CMP_deaminase_Zn-bd"/>
</dbReference>
<comment type="similarity">
    <text evidence="1">Belongs to the cytidine and deoxycytidylate deaminase family.</text>
</comment>
<evidence type="ECO:0000259" key="5">
    <source>
        <dbReference type="PROSITE" id="PS51747"/>
    </source>
</evidence>
<dbReference type="InterPro" id="IPR002125">
    <property type="entry name" value="CMP_dCMP_dom"/>
</dbReference>
<sequence length="212" mass="22842">MRHLMQRRAHTRPAAPLSASLNRNGWVWDPASSADENYMDLAFLLSQSSTATGRVGCAIVSGVRDGAAKDQGSVIVCGVNSGLYSPLKADCHAEANAIAESAASGWPLRGATCYVSKPPCNHCFSLLAVSGIARIVSAGPFGAVGSVKQELVAQQLGIECSVVRCTDERRERRERLSSAVRDWDRVATIRERKKWLRSQSAAERVITNLSDS</sequence>
<dbReference type="InterPro" id="IPR016193">
    <property type="entry name" value="Cytidine_deaminase-like"/>
</dbReference>
<dbReference type="AlphaFoldDB" id="D6PJG1"/>
<dbReference type="InterPro" id="IPR015517">
    <property type="entry name" value="dCMP_deaminase-rel"/>
</dbReference>
<feature type="domain" description="CMP/dCMP-type deaminase" evidence="5">
    <location>
        <begin position="33"/>
        <end position="155"/>
    </location>
</feature>
<evidence type="ECO:0000256" key="1">
    <source>
        <dbReference type="ARBA" id="ARBA00006576"/>
    </source>
</evidence>
<accession>D6PJG1</accession>
<name>D6PJG1_9ZZZZ</name>
<keyword evidence="3" id="KW-0378">Hydrolase</keyword>
<organism evidence="6">
    <name type="scientific">uncultured organism MedDCM-OCT-S12-C54</name>
    <dbReference type="NCBI Taxonomy" id="743665"/>
    <lineage>
        <taxon>unclassified sequences</taxon>
        <taxon>environmental samples</taxon>
    </lineage>
</organism>
<reference evidence="6" key="1">
    <citation type="journal article" date="2010" name="ISME J.">
        <title>Metagenome of the Mediterranean deep chlorophyll maximum studied by direct and fosmid library 454 pyrosequencing.</title>
        <authorList>
            <person name="Ghai R."/>
            <person name="Martin-Cuadrado A.B."/>
            <person name="Molto A.G."/>
            <person name="Heredia I.G."/>
            <person name="Cabrera R."/>
            <person name="Martin J."/>
            <person name="Verdu M."/>
            <person name="Deschamps P."/>
            <person name="Moreira D."/>
            <person name="Lopez-Garcia P."/>
            <person name="Mira A."/>
            <person name="Rodriguez-Valera F."/>
        </authorList>
    </citation>
    <scope>NUCLEOTIDE SEQUENCE</scope>
</reference>
<evidence type="ECO:0000256" key="2">
    <source>
        <dbReference type="ARBA" id="ARBA00022723"/>
    </source>
</evidence>
<evidence type="ECO:0000256" key="3">
    <source>
        <dbReference type="ARBA" id="ARBA00022801"/>
    </source>
</evidence>
<dbReference type="PANTHER" id="PTHR11086:SF18">
    <property type="entry name" value="DEOXYCYTIDYLATE DEAMINASE"/>
    <property type="match status" value="1"/>
</dbReference>
<dbReference type="EMBL" id="GU943106">
    <property type="protein sequence ID" value="ADD95862.1"/>
    <property type="molecule type" value="Genomic_DNA"/>
</dbReference>
<dbReference type="PROSITE" id="PS00903">
    <property type="entry name" value="CYT_DCMP_DEAMINASES_1"/>
    <property type="match status" value="1"/>
</dbReference>
<dbReference type="GO" id="GO:0008270">
    <property type="term" value="F:zinc ion binding"/>
    <property type="evidence" value="ECO:0007669"/>
    <property type="project" value="InterPro"/>
</dbReference>
<protein>
    <recommendedName>
        <fullName evidence="5">CMP/dCMP-type deaminase domain-containing protein</fullName>
    </recommendedName>
</protein>
<keyword evidence="4" id="KW-0862">Zinc</keyword>
<dbReference type="SUPFAM" id="SSF53927">
    <property type="entry name" value="Cytidine deaminase-like"/>
    <property type="match status" value="1"/>
</dbReference>